<keyword evidence="3" id="KW-1185">Reference proteome</keyword>
<dbReference type="RefSeq" id="WP_129710953.1">
    <property type="nucleotide sequence ID" value="NZ_ML142903.1"/>
</dbReference>
<evidence type="ECO:0000313" key="2">
    <source>
        <dbReference type="EMBL" id="PSL06094.1"/>
    </source>
</evidence>
<protein>
    <submittedName>
        <fullName evidence="2">Uncharacterized protein</fullName>
    </submittedName>
</protein>
<dbReference type="SUPFAM" id="SSF53474">
    <property type="entry name" value="alpha/beta-Hydrolases"/>
    <property type="match status" value="1"/>
</dbReference>
<dbReference type="OrthoDB" id="7197847at2"/>
<dbReference type="Proteomes" id="UP000243528">
    <property type="component" value="Unassembled WGS sequence"/>
</dbReference>
<organism evidence="2 3">
    <name type="scientific">Haloactinopolyspora alba</name>
    <dbReference type="NCBI Taxonomy" id="648780"/>
    <lineage>
        <taxon>Bacteria</taxon>
        <taxon>Bacillati</taxon>
        <taxon>Actinomycetota</taxon>
        <taxon>Actinomycetes</taxon>
        <taxon>Jiangellales</taxon>
        <taxon>Jiangellaceae</taxon>
        <taxon>Haloactinopolyspora</taxon>
    </lineage>
</organism>
<accession>A0A2P8E9G8</accession>
<keyword evidence="1" id="KW-0732">Signal</keyword>
<feature type="chain" id="PRO_5015188072" evidence="1">
    <location>
        <begin position="28"/>
        <end position="472"/>
    </location>
</feature>
<dbReference type="EMBL" id="PYGE01000003">
    <property type="protein sequence ID" value="PSL06094.1"/>
    <property type="molecule type" value="Genomic_DNA"/>
</dbReference>
<name>A0A2P8E9G8_9ACTN</name>
<gene>
    <name evidence="2" type="ORF">CLV30_103249</name>
</gene>
<dbReference type="Gene3D" id="3.40.50.1820">
    <property type="entry name" value="alpha/beta hydrolase"/>
    <property type="match status" value="1"/>
</dbReference>
<evidence type="ECO:0000256" key="1">
    <source>
        <dbReference type="SAM" id="SignalP"/>
    </source>
</evidence>
<dbReference type="PROSITE" id="PS51318">
    <property type="entry name" value="TAT"/>
    <property type="match status" value="1"/>
</dbReference>
<reference evidence="2 3" key="1">
    <citation type="submission" date="2018-03" db="EMBL/GenBank/DDBJ databases">
        <title>Genomic Encyclopedia of Archaeal and Bacterial Type Strains, Phase II (KMG-II): from individual species to whole genera.</title>
        <authorList>
            <person name="Goeker M."/>
        </authorList>
    </citation>
    <scope>NUCLEOTIDE SEQUENCE [LARGE SCALE GENOMIC DNA]</scope>
    <source>
        <strain evidence="2 3">DSM 45211</strain>
    </source>
</reference>
<sequence>MRSMRGRWTALCTLLGLVLATAAPAAAAPGAATAAVATEDGRSYTGTIDGADFRVEVPAQWNGTLVLFSHGYYPPGMQMPPGVALSTHSRTEQWLLEHGYALAASDFTGRTGFVVEDALQDQVAVLDWFDEHVGTPETTVSSGMSMGGGIAAKLSELRPRRFDGVLTVCAEYDFNASWNTALDIAYVIRTLLAPGQDIDLVEARDPARSTELLLAAIDEATTTELGRARLALAGAIGNVPGWYSTPDPEPTDLGARLRQQLDWIRYAYVMGLGPAGRGDLEARAGGNPSWNTGVNYRRLFAHSARRDLAVQAYGGDRRQLAADLRSLAAAPRISADPQARRAIDELSVRGTTPAPVLTVHNTGDGGALPDQQGWYARQVRRNGDRGDLRQLWVQRGNHCAFSAADEIVALRTLLQRVQTGRWGPTSPSHLNAAVSRFDDRYERVLDFAYQPGWALPPAFTEFRPPRSLRPSF</sequence>
<dbReference type="InterPro" id="IPR029058">
    <property type="entry name" value="AB_hydrolase_fold"/>
</dbReference>
<dbReference type="InterPro" id="IPR006311">
    <property type="entry name" value="TAT_signal"/>
</dbReference>
<dbReference type="AlphaFoldDB" id="A0A2P8E9G8"/>
<evidence type="ECO:0000313" key="3">
    <source>
        <dbReference type="Proteomes" id="UP000243528"/>
    </source>
</evidence>
<feature type="signal peptide" evidence="1">
    <location>
        <begin position="1"/>
        <end position="27"/>
    </location>
</feature>
<proteinExistence type="predicted"/>
<comment type="caution">
    <text evidence="2">The sequence shown here is derived from an EMBL/GenBank/DDBJ whole genome shotgun (WGS) entry which is preliminary data.</text>
</comment>